<dbReference type="AlphaFoldDB" id="A0A8H4A7K2"/>
<sequence length="104" mass="11401">MSDNKNNSTVSIDECQDLNQEILNNKNSDIIIAPSTNQIIKEQPSPQNIQIPLKPTTFLTCCSEENSPTSAPCESAYYDVYGVSSIPTTSSCCIKSTIKHDNDN</sequence>
<name>A0A8H4A7K2_GIGMA</name>
<accession>A0A8H4A7K2</accession>
<dbReference type="Proteomes" id="UP000439903">
    <property type="component" value="Unassembled WGS sequence"/>
</dbReference>
<gene>
    <name evidence="1" type="ORF">F8M41_003672</name>
</gene>
<dbReference type="EMBL" id="WTPW01001325">
    <property type="protein sequence ID" value="KAF0442323.1"/>
    <property type="molecule type" value="Genomic_DNA"/>
</dbReference>
<reference evidence="1 2" key="1">
    <citation type="journal article" date="2019" name="Environ. Microbiol.">
        <title>At the nexus of three kingdoms: the genome of the mycorrhizal fungus Gigaspora margarita provides insights into plant, endobacterial and fungal interactions.</title>
        <authorList>
            <person name="Venice F."/>
            <person name="Ghignone S."/>
            <person name="Salvioli di Fossalunga A."/>
            <person name="Amselem J."/>
            <person name="Novero M."/>
            <person name="Xianan X."/>
            <person name="Sedzielewska Toro K."/>
            <person name="Morin E."/>
            <person name="Lipzen A."/>
            <person name="Grigoriev I.V."/>
            <person name="Henrissat B."/>
            <person name="Martin F.M."/>
            <person name="Bonfante P."/>
        </authorList>
    </citation>
    <scope>NUCLEOTIDE SEQUENCE [LARGE SCALE GENOMIC DNA]</scope>
    <source>
        <strain evidence="1 2">BEG34</strain>
    </source>
</reference>
<protein>
    <submittedName>
        <fullName evidence="1">Uncharacterized protein</fullName>
    </submittedName>
</protein>
<keyword evidence="2" id="KW-1185">Reference proteome</keyword>
<comment type="caution">
    <text evidence="1">The sequence shown here is derived from an EMBL/GenBank/DDBJ whole genome shotgun (WGS) entry which is preliminary data.</text>
</comment>
<proteinExistence type="predicted"/>
<dbReference type="OrthoDB" id="2386926at2759"/>
<organism evidence="1 2">
    <name type="scientific">Gigaspora margarita</name>
    <dbReference type="NCBI Taxonomy" id="4874"/>
    <lineage>
        <taxon>Eukaryota</taxon>
        <taxon>Fungi</taxon>
        <taxon>Fungi incertae sedis</taxon>
        <taxon>Mucoromycota</taxon>
        <taxon>Glomeromycotina</taxon>
        <taxon>Glomeromycetes</taxon>
        <taxon>Diversisporales</taxon>
        <taxon>Gigasporaceae</taxon>
        <taxon>Gigaspora</taxon>
    </lineage>
</organism>
<evidence type="ECO:0000313" key="1">
    <source>
        <dbReference type="EMBL" id="KAF0442323.1"/>
    </source>
</evidence>
<evidence type="ECO:0000313" key="2">
    <source>
        <dbReference type="Proteomes" id="UP000439903"/>
    </source>
</evidence>